<comment type="caution">
    <text evidence="4">The sequence shown here is derived from an EMBL/GenBank/DDBJ whole genome shotgun (WGS) entry which is preliminary data.</text>
</comment>
<evidence type="ECO:0000256" key="3">
    <source>
        <dbReference type="ARBA" id="ARBA00023180"/>
    </source>
</evidence>
<evidence type="ECO:0000313" key="4">
    <source>
        <dbReference type="EMBL" id="RXH82660.1"/>
    </source>
</evidence>
<dbReference type="PANTHER" id="PTHR48056:SF73">
    <property type="entry name" value="LRR RECEPTOR-LIKE SERINE_THREONINE-PROTEIN KINASE EFR"/>
    <property type="match status" value="1"/>
</dbReference>
<keyword evidence="2" id="KW-0677">Repeat</keyword>
<dbReference type="Proteomes" id="UP000290289">
    <property type="component" value="Chromosome 11"/>
</dbReference>
<proteinExistence type="predicted"/>
<reference evidence="4 5" key="1">
    <citation type="submission" date="2018-10" db="EMBL/GenBank/DDBJ databases">
        <title>A high-quality apple genome assembly.</title>
        <authorList>
            <person name="Hu J."/>
        </authorList>
    </citation>
    <scope>NUCLEOTIDE SEQUENCE [LARGE SCALE GENOMIC DNA]</scope>
    <source>
        <strain evidence="5">cv. HFTH1</strain>
        <tissue evidence="4">Young leaf</tissue>
    </source>
</reference>
<protein>
    <submittedName>
        <fullName evidence="4">Uncharacterized protein</fullName>
    </submittedName>
</protein>
<evidence type="ECO:0000256" key="2">
    <source>
        <dbReference type="ARBA" id="ARBA00022737"/>
    </source>
</evidence>
<sequence>MDRTRPLAAHRLKVVPLNPSYIGLTGVIIPPHLGFLTCSIPREIGNLTMVKGIYLDYNNFEGILYDLGFVAYIYEPLLSRDLLEELFVQHEWQSSRQNIYKVNANALKLRQCNNLNGVIPSKLFNNSLIREVRLSFNQLLVSGSLPANIGLRVPNLELPYVARNNLVARVLPNLSNASKLTELDIVM</sequence>
<dbReference type="AlphaFoldDB" id="A0A498IHL0"/>
<keyword evidence="3" id="KW-0325">Glycoprotein</keyword>
<accession>A0A498IHL0</accession>
<dbReference type="SUPFAM" id="SSF52047">
    <property type="entry name" value="RNI-like"/>
    <property type="match status" value="1"/>
</dbReference>
<keyword evidence="1" id="KW-0433">Leucine-rich repeat</keyword>
<dbReference type="InterPro" id="IPR032675">
    <property type="entry name" value="LRR_dom_sf"/>
</dbReference>
<dbReference type="InterPro" id="IPR050647">
    <property type="entry name" value="Plant_LRR-RLKs"/>
</dbReference>
<organism evidence="4 5">
    <name type="scientific">Malus domestica</name>
    <name type="common">Apple</name>
    <name type="synonym">Pyrus malus</name>
    <dbReference type="NCBI Taxonomy" id="3750"/>
    <lineage>
        <taxon>Eukaryota</taxon>
        <taxon>Viridiplantae</taxon>
        <taxon>Streptophyta</taxon>
        <taxon>Embryophyta</taxon>
        <taxon>Tracheophyta</taxon>
        <taxon>Spermatophyta</taxon>
        <taxon>Magnoliopsida</taxon>
        <taxon>eudicotyledons</taxon>
        <taxon>Gunneridae</taxon>
        <taxon>Pentapetalae</taxon>
        <taxon>rosids</taxon>
        <taxon>fabids</taxon>
        <taxon>Rosales</taxon>
        <taxon>Rosaceae</taxon>
        <taxon>Amygdaloideae</taxon>
        <taxon>Maleae</taxon>
        <taxon>Malus</taxon>
    </lineage>
</organism>
<dbReference type="GO" id="GO:0033612">
    <property type="term" value="F:receptor serine/threonine kinase binding"/>
    <property type="evidence" value="ECO:0007669"/>
    <property type="project" value="TreeGrafter"/>
</dbReference>
<dbReference type="PANTHER" id="PTHR48056">
    <property type="entry name" value="LRR RECEPTOR-LIKE SERINE/THREONINE-PROTEIN KINASE-RELATED"/>
    <property type="match status" value="1"/>
</dbReference>
<dbReference type="EMBL" id="RDQH01000337">
    <property type="protein sequence ID" value="RXH82660.1"/>
    <property type="molecule type" value="Genomic_DNA"/>
</dbReference>
<evidence type="ECO:0000313" key="5">
    <source>
        <dbReference type="Proteomes" id="UP000290289"/>
    </source>
</evidence>
<evidence type="ECO:0000256" key="1">
    <source>
        <dbReference type="ARBA" id="ARBA00022614"/>
    </source>
</evidence>
<gene>
    <name evidence="4" type="ORF">DVH24_002432</name>
</gene>
<dbReference type="Gene3D" id="3.80.10.10">
    <property type="entry name" value="Ribonuclease Inhibitor"/>
    <property type="match status" value="1"/>
</dbReference>
<keyword evidence="5" id="KW-1185">Reference proteome</keyword>
<name>A0A498IHL0_MALDO</name>